<dbReference type="AlphaFoldDB" id="A0AAU8MPE0"/>
<feature type="signal peptide" evidence="1">
    <location>
        <begin position="1"/>
        <end position="29"/>
    </location>
</feature>
<dbReference type="RefSeq" id="WP_363796273.1">
    <property type="nucleotide sequence ID" value="NZ_CP159925.1"/>
</dbReference>
<proteinExistence type="predicted"/>
<name>A0AAU8MPE0_9GAMM</name>
<protein>
    <submittedName>
        <fullName evidence="2">Uncharacterized protein</fullName>
    </submittedName>
</protein>
<keyword evidence="1" id="KW-0732">Signal</keyword>
<dbReference type="EMBL" id="CP159925">
    <property type="protein sequence ID" value="XCO73147.1"/>
    <property type="molecule type" value="Genomic_DNA"/>
</dbReference>
<evidence type="ECO:0000256" key="1">
    <source>
        <dbReference type="SAM" id="SignalP"/>
    </source>
</evidence>
<organism evidence="2">
    <name type="scientific">Lysobacter firmicutimachus</name>
    <dbReference type="NCBI Taxonomy" id="1792846"/>
    <lineage>
        <taxon>Bacteria</taxon>
        <taxon>Pseudomonadati</taxon>
        <taxon>Pseudomonadota</taxon>
        <taxon>Gammaproteobacteria</taxon>
        <taxon>Lysobacterales</taxon>
        <taxon>Lysobacteraceae</taxon>
        <taxon>Lysobacter</taxon>
    </lineage>
</organism>
<accession>A0AAU8MPE0</accession>
<reference evidence="2" key="1">
    <citation type="submission" date="2024-06" db="EMBL/GenBank/DDBJ databases">
        <authorList>
            <person name="Li S."/>
        </authorList>
    </citation>
    <scope>NUCLEOTIDE SEQUENCE</scope>
    <source>
        <strain evidence="2">SR10</strain>
    </source>
</reference>
<sequence length="147" mass="14413">MPRIADRLLPLVLAVSAAAGPLAGTPAFAAVQSDGLSRQSEASLAASVDVPAAAAQALSQGARFSVAAIEASAQGAAVTVSAAAAGTSIVIALSAQQAARLGLKVGQAVVVTVVASGWLIGTVAGEALCFVPNERARALMHSERMGP</sequence>
<feature type="chain" id="PRO_5043325126" evidence="1">
    <location>
        <begin position="30"/>
        <end position="147"/>
    </location>
</feature>
<gene>
    <name evidence="2" type="ORF">ABU614_12085</name>
</gene>
<evidence type="ECO:0000313" key="2">
    <source>
        <dbReference type="EMBL" id="XCO73147.1"/>
    </source>
</evidence>